<dbReference type="AlphaFoldDB" id="F4QGR9"/>
<evidence type="ECO:0000313" key="2">
    <source>
        <dbReference type="Proteomes" id="UP000006512"/>
    </source>
</evidence>
<organism evidence="1 2">
    <name type="scientific">Asticcacaulis biprosthecium C19</name>
    <dbReference type="NCBI Taxonomy" id="715226"/>
    <lineage>
        <taxon>Bacteria</taxon>
        <taxon>Pseudomonadati</taxon>
        <taxon>Pseudomonadota</taxon>
        <taxon>Alphaproteobacteria</taxon>
        <taxon>Caulobacterales</taxon>
        <taxon>Caulobacteraceae</taxon>
        <taxon>Asticcacaulis</taxon>
    </lineage>
</organism>
<evidence type="ECO:0000313" key="1">
    <source>
        <dbReference type="EMBL" id="EGF92521.1"/>
    </source>
</evidence>
<protein>
    <submittedName>
        <fullName evidence="1">Uncharacterized protein</fullName>
    </submittedName>
</protein>
<dbReference type="HOGENOM" id="CLU_3131808_0_0_5"/>
<proteinExistence type="predicted"/>
<reference evidence="2" key="1">
    <citation type="submission" date="2011-03" db="EMBL/GenBank/DDBJ databases">
        <title>Draft genome sequence of Brevundimonas diminuta.</title>
        <authorList>
            <person name="Brown P.J.B."/>
            <person name="Buechlein A."/>
            <person name="Hemmerich C."/>
            <person name="Brun Y.V."/>
        </authorList>
    </citation>
    <scope>NUCLEOTIDE SEQUENCE [LARGE SCALE GENOMIC DNA]</scope>
    <source>
        <strain evidence="2">C19</strain>
    </source>
</reference>
<dbReference type="Proteomes" id="UP000006512">
    <property type="component" value="Unassembled WGS sequence"/>
</dbReference>
<sequence>MAKGAINVPHQPPTVDGMLPKMCCKEYEPNCFIKSASIPMQHSGLKRIE</sequence>
<dbReference type="EMBL" id="GL883077">
    <property type="protein sequence ID" value="EGF92521.1"/>
    <property type="molecule type" value="Genomic_DNA"/>
</dbReference>
<accession>F4QGR9</accession>
<name>F4QGR9_9CAUL</name>
<keyword evidence="2" id="KW-1185">Reference proteome</keyword>
<gene>
    <name evidence="1" type="ORF">ABI_09580</name>
</gene>